<protein>
    <recommendedName>
        <fullName evidence="3">Dynein heavy chain tail domain-containing protein</fullName>
    </recommendedName>
</protein>
<dbReference type="GO" id="GO:0051959">
    <property type="term" value="F:dynein light intermediate chain binding"/>
    <property type="evidence" value="ECO:0007669"/>
    <property type="project" value="InterPro"/>
</dbReference>
<dbReference type="GO" id="GO:0007018">
    <property type="term" value="P:microtubule-based movement"/>
    <property type="evidence" value="ECO:0007669"/>
    <property type="project" value="InterPro"/>
</dbReference>
<evidence type="ECO:0000259" key="3">
    <source>
        <dbReference type="Pfam" id="PF08385"/>
    </source>
</evidence>
<sequence length="1145" mass="126030">MEWSVDVDVWSVLAPFPLSQVLGAEAAAAAAALDSPPALCRFQHGEAPTLFCYTDAAGRLHMAPTMPHSFTKLLFLLREPMGGVATGHLDGPDALRQLQQQLEGLHLPQVQAARSAWPEQLQQDWAAQANDFCSTLSEAVHAGRGRTVLYVPREAWQGVPSAAARQRELVQRLEVQVLRWTQLIRSLLARQRTREQRAGQEEGPAEEVAFWRQRTSDLGSLRDQLEGAGLAAVLRVLDAARSPHLPAFLGLRGSIANEAEQAASNLVFLEALEAPCSQLAAADPTHLAQALPPLLDACRMVWTLAPHYNTPEQMTSLLRQVSNAVVARCRSMLDLGRIFGGIELAIAEQRLEQCCGVVAAARSIYGEAAQHVAAALPDRPWAFDASAIYAHVEAFVQRCQDLQEICAAQRQFACGQQLAAVLSGSKAPEIARALGDVQQAFAHQMHKLQGLQYDVLDVRCSQWYEDMAAIRAAMRDLEQMLGNILATAVEHASCLTTKLDVIEAKAVETRVSDWHQLFMGELAAVKQSFEAIKAELPPGPPLPQHAGRVVLLSGLLRRIEHTSDHLAAMAGYLPGVPLAADSATAYEALHMGLQQHINTLNMQWYGSVPPDLGSHLQSNLLQQDKAGSGLLHINLSSQLHLALEESYLFERQRLGVPAATADLLSDRHRLRAAWVGSVQDVSAAMAELKTVSAAVASTCAMFREALLVRVERKRLYDLPSFEQRQAGHQAVVCSKMQDAYCQLRASLVSLYRRFAGDSEEVQREWLAFLQRADTQLLDALTACIRRSLHEVARVLQGEHKAAEVPPLVELKPTLQQLFDTVHNTCKAAVAALQSLPRLLPEVLSGCAAAGPLPGCLREVTVPPAFVEEVGQNEEAVTKQMQAITRGISGIVEKVQQLLTFHEKKYMVALWQTECTAYMRRYERANKPVTSFLADIQKYLDLKEEILSEDSASTVRWLRLDSSTLKQQLVTLCDSWVAAFSGLLSTLASRQWLEQQSAKVVGQEQHEEDQEENRDVGQEEGQQDGLGLRQDPEEPRQAKGEQESGEPASARKVLPEAAAVPDAATAGQTRQRAFEKLEALHGRLEGEREEMQQRIAACQEKYEALVNLQTGVPDEELERVDRLPGLWADFEAAMDGVPARLRALWV</sequence>
<dbReference type="EMBL" id="GL433837">
    <property type="protein sequence ID" value="EFN58672.1"/>
    <property type="molecule type" value="Genomic_DNA"/>
</dbReference>
<evidence type="ECO:0000313" key="4">
    <source>
        <dbReference type="EMBL" id="EFN58672.1"/>
    </source>
</evidence>
<dbReference type="KEGG" id="cvr:CHLNCDRAFT_140263"/>
<feature type="compositionally biased region" description="Basic and acidic residues" evidence="2">
    <location>
        <begin position="1029"/>
        <end position="1041"/>
    </location>
</feature>
<feature type="domain" description="Dynein heavy chain tail" evidence="3">
    <location>
        <begin position="170"/>
        <end position="673"/>
    </location>
</feature>
<evidence type="ECO:0000256" key="2">
    <source>
        <dbReference type="SAM" id="MobiDB-lite"/>
    </source>
</evidence>
<proteinExistence type="predicted"/>
<reference evidence="4 5" key="1">
    <citation type="journal article" date="2010" name="Plant Cell">
        <title>The Chlorella variabilis NC64A genome reveals adaptation to photosymbiosis, coevolution with viruses, and cryptic sex.</title>
        <authorList>
            <person name="Blanc G."/>
            <person name="Duncan G."/>
            <person name="Agarkova I."/>
            <person name="Borodovsky M."/>
            <person name="Gurnon J."/>
            <person name="Kuo A."/>
            <person name="Lindquist E."/>
            <person name="Lucas S."/>
            <person name="Pangilinan J."/>
            <person name="Polle J."/>
            <person name="Salamov A."/>
            <person name="Terry A."/>
            <person name="Yamada T."/>
            <person name="Dunigan D.D."/>
            <person name="Grigoriev I.V."/>
            <person name="Claverie J.M."/>
            <person name="Van Etten J.L."/>
        </authorList>
    </citation>
    <scope>NUCLEOTIDE SEQUENCE [LARGE SCALE GENOMIC DNA]</scope>
    <source>
        <strain evidence="4 5">NC64A</strain>
    </source>
</reference>
<dbReference type="eggNOG" id="KOG3595">
    <property type="taxonomic scope" value="Eukaryota"/>
</dbReference>
<dbReference type="GeneID" id="17358132"/>
<dbReference type="AlphaFoldDB" id="E1Z6M0"/>
<feature type="compositionally biased region" description="Low complexity" evidence="2">
    <location>
        <begin position="1018"/>
        <end position="1028"/>
    </location>
</feature>
<dbReference type="Proteomes" id="UP000008141">
    <property type="component" value="Unassembled WGS sequence"/>
</dbReference>
<dbReference type="OMA" id="DHRDWHE"/>
<accession>E1Z6M0</accession>
<dbReference type="GO" id="GO:0045505">
    <property type="term" value="F:dynein intermediate chain binding"/>
    <property type="evidence" value="ECO:0007669"/>
    <property type="project" value="InterPro"/>
</dbReference>
<feature type="coiled-coil region" evidence="1">
    <location>
        <begin position="1069"/>
        <end position="1107"/>
    </location>
</feature>
<dbReference type="Pfam" id="PF08385">
    <property type="entry name" value="DHC_N1"/>
    <property type="match status" value="1"/>
</dbReference>
<dbReference type="PANTHER" id="PTHR46532:SF11">
    <property type="entry name" value="DYNEIN AXONEMAL HEAVY CHAIN 12"/>
    <property type="match status" value="1"/>
</dbReference>
<dbReference type="InterPro" id="IPR026983">
    <property type="entry name" value="DHC"/>
</dbReference>
<dbReference type="GO" id="GO:0005858">
    <property type="term" value="C:axonemal dynein complex"/>
    <property type="evidence" value="ECO:0007669"/>
    <property type="project" value="TreeGrafter"/>
</dbReference>
<evidence type="ECO:0000313" key="5">
    <source>
        <dbReference type="Proteomes" id="UP000008141"/>
    </source>
</evidence>
<feature type="compositionally biased region" description="Low complexity" evidence="2">
    <location>
        <begin position="1056"/>
        <end position="1065"/>
    </location>
</feature>
<dbReference type="InParanoid" id="E1Z6M0"/>
<organism evidence="5">
    <name type="scientific">Chlorella variabilis</name>
    <name type="common">Green alga</name>
    <dbReference type="NCBI Taxonomy" id="554065"/>
    <lineage>
        <taxon>Eukaryota</taxon>
        <taxon>Viridiplantae</taxon>
        <taxon>Chlorophyta</taxon>
        <taxon>core chlorophytes</taxon>
        <taxon>Trebouxiophyceae</taxon>
        <taxon>Chlorellales</taxon>
        <taxon>Chlorellaceae</taxon>
        <taxon>Chlorella clade</taxon>
        <taxon>Chlorella</taxon>
    </lineage>
</organism>
<evidence type="ECO:0000256" key="1">
    <source>
        <dbReference type="SAM" id="Coils"/>
    </source>
</evidence>
<name>E1Z6M0_CHLVA</name>
<feature type="region of interest" description="Disordered" evidence="2">
    <location>
        <begin position="998"/>
        <end position="1068"/>
    </location>
</feature>
<keyword evidence="1" id="KW-0175">Coiled coil</keyword>
<dbReference type="OrthoDB" id="10251809at2759"/>
<dbReference type="PANTHER" id="PTHR46532">
    <property type="entry name" value="MALE FERTILITY FACTOR KL5"/>
    <property type="match status" value="1"/>
</dbReference>
<keyword evidence="5" id="KW-1185">Reference proteome</keyword>
<gene>
    <name evidence="4" type="ORF">CHLNCDRAFT_140263</name>
</gene>
<dbReference type="InterPro" id="IPR013594">
    <property type="entry name" value="Dynein_heavy_tail"/>
</dbReference>
<dbReference type="STRING" id="554065.E1Z6M0"/>
<dbReference type="RefSeq" id="XP_005850774.1">
    <property type="nucleotide sequence ID" value="XM_005850712.1"/>
</dbReference>